<organism evidence="1 2">
    <name type="scientific">Rhodococcus sacchari</name>
    <dbReference type="NCBI Taxonomy" id="2962047"/>
    <lineage>
        <taxon>Bacteria</taxon>
        <taxon>Bacillati</taxon>
        <taxon>Actinomycetota</taxon>
        <taxon>Actinomycetes</taxon>
        <taxon>Mycobacteriales</taxon>
        <taxon>Nocardiaceae</taxon>
        <taxon>Rhodococcus</taxon>
    </lineage>
</organism>
<proteinExistence type="predicted"/>
<dbReference type="EMBL" id="CP107551">
    <property type="protein sequence ID" value="UYP17391.1"/>
    <property type="molecule type" value="Genomic_DNA"/>
</dbReference>
<evidence type="ECO:0000313" key="2">
    <source>
        <dbReference type="Proteomes" id="UP001156484"/>
    </source>
</evidence>
<reference evidence="1" key="1">
    <citation type="submission" date="2022-10" db="EMBL/GenBank/DDBJ databases">
        <title>Rhodococcus ferula Z13 complete genome.</title>
        <authorList>
            <person name="Long X."/>
            <person name="Zang M."/>
        </authorList>
    </citation>
    <scope>NUCLEOTIDE SEQUENCE</scope>
    <source>
        <strain evidence="1">Z13</strain>
    </source>
</reference>
<keyword evidence="2" id="KW-1185">Reference proteome</keyword>
<sequence length="161" mass="17719">MSNDDPRWLDPIQQTAWRSLVSVVTRLPAALDTQMQHDSDMTHFEYFVLALLSEAPERRVQLSALAAEANASLSRLSHVVTRLGRRGWVEREPIPGSRGSYAVLTDAGYAKVVETAPSHVEAVRRLVFDGLDDEQVRELARLGAALVEQMDKAIAGGIGRA</sequence>
<gene>
    <name evidence="1" type="ORF">OED52_11800</name>
</gene>
<name>A0ACD4DBI2_9NOCA</name>
<evidence type="ECO:0000313" key="1">
    <source>
        <dbReference type="EMBL" id="UYP17391.1"/>
    </source>
</evidence>
<dbReference type="Proteomes" id="UP001156484">
    <property type="component" value="Chromosome"/>
</dbReference>
<accession>A0ACD4DBI2</accession>
<protein>
    <submittedName>
        <fullName evidence="1">MarR family transcriptional regulator</fullName>
    </submittedName>
</protein>